<proteinExistence type="predicted"/>
<organism evidence="3">
    <name type="scientific">Schistosoma curassoni</name>
    <dbReference type="NCBI Taxonomy" id="6186"/>
    <lineage>
        <taxon>Eukaryota</taxon>
        <taxon>Metazoa</taxon>
        <taxon>Spiralia</taxon>
        <taxon>Lophotrochozoa</taxon>
        <taxon>Platyhelminthes</taxon>
        <taxon>Trematoda</taxon>
        <taxon>Digenea</taxon>
        <taxon>Strigeidida</taxon>
        <taxon>Schistosomatoidea</taxon>
        <taxon>Schistosomatidae</taxon>
        <taxon>Schistosoma</taxon>
    </lineage>
</organism>
<dbReference type="EMBL" id="UZAK01036621">
    <property type="protein sequence ID" value="VDP56107.1"/>
    <property type="molecule type" value="Genomic_DNA"/>
</dbReference>
<protein>
    <submittedName>
        <fullName evidence="1 3">Uncharacterized protein</fullName>
    </submittedName>
</protein>
<evidence type="ECO:0000313" key="2">
    <source>
        <dbReference type="Proteomes" id="UP000279833"/>
    </source>
</evidence>
<dbReference type="WBParaSite" id="SCUD_0001433401-mRNA-1">
    <property type="protein sequence ID" value="SCUD_0001433401-mRNA-1"/>
    <property type="gene ID" value="SCUD_0001433401"/>
</dbReference>
<sequence length="126" mass="14372">MINIFTTSSMIIITTTTTTTTTATTTVYHDNKAERADRVIIDKHFHIAMDSCLYKDVDDETGVLLADIIQYYTRPNTNEYNIGKYELCGLLTKNSLLIAIYEIGNRTNDAKQLLIEMRDYFDAQGM</sequence>
<reference evidence="1 2" key="2">
    <citation type="submission" date="2018-11" db="EMBL/GenBank/DDBJ databases">
        <authorList>
            <consortium name="Pathogen Informatics"/>
        </authorList>
    </citation>
    <scope>NUCLEOTIDE SEQUENCE [LARGE SCALE GENOMIC DNA]</scope>
    <source>
        <strain evidence="1">Dakar</strain>
        <strain evidence="2">Dakar, Senegal</strain>
    </source>
</reference>
<evidence type="ECO:0000313" key="1">
    <source>
        <dbReference type="EMBL" id="VDP56107.1"/>
    </source>
</evidence>
<dbReference type="Proteomes" id="UP000279833">
    <property type="component" value="Unassembled WGS sequence"/>
</dbReference>
<evidence type="ECO:0000313" key="3">
    <source>
        <dbReference type="WBParaSite" id="SCUD_0001433401-mRNA-1"/>
    </source>
</evidence>
<name>A0A183KH32_9TREM</name>
<keyword evidence="2" id="KW-1185">Reference proteome</keyword>
<gene>
    <name evidence="1" type="ORF">SCUD_LOCUS14331</name>
</gene>
<dbReference type="AlphaFoldDB" id="A0A183KH32"/>
<accession>A0A183KH32</accession>
<reference evidence="3" key="1">
    <citation type="submission" date="2016-06" db="UniProtKB">
        <authorList>
            <consortium name="WormBaseParasite"/>
        </authorList>
    </citation>
    <scope>IDENTIFICATION</scope>
</reference>